<dbReference type="PANTHER" id="PTHR33678:SF1">
    <property type="entry name" value="BLL1576 PROTEIN"/>
    <property type="match status" value="1"/>
</dbReference>
<organism evidence="3 4">
    <name type="scientific">candidate division MSBL1 archaeon SCGC-AAA382F02</name>
    <dbReference type="NCBI Taxonomy" id="1698282"/>
    <lineage>
        <taxon>Archaea</taxon>
        <taxon>Methanobacteriati</taxon>
        <taxon>Methanobacteriota</taxon>
        <taxon>candidate division MSBL1</taxon>
    </lineage>
</organism>
<dbReference type="InterPro" id="IPR052344">
    <property type="entry name" value="Transposase-related"/>
</dbReference>
<gene>
    <name evidence="3" type="ORF">AKJ53_00810</name>
</gene>
<dbReference type="NCBIfam" id="NF033517">
    <property type="entry name" value="transpos_IS66"/>
    <property type="match status" value="1"/>
</dbReference>
<sequence length="457" mass="52688">MISQVSGFPKCSSTCPRVTELEKENEELKEKLAARDEKIKRLQGKLRKHENPHTPPSKKLGSSKSKSSKSKSQRNKLGERDSGRREDHEGVTRSQAEPDRTIVVEEENCSHCGAKLGESERTETRVIEDIADPQPVEVTEYEIDHYECGSCGEEVVAGHEDLPPEGRLGYNAVVQTTLYKYRGRSVHRRTRDLLEWQHGLELSSATVFDLTRRASDWLRPQYEKVVKRIRKASILYVDETGMRVDGEKGWIWTFVADDAVLFAMRMSRGKKVLKEVLGDDFKGKIVSDGWRSYPAFTSNLQRCWAHLLREADELKDKNENGKQISDELHRLYDELTDFVEGDPPPDERKKKKDEAEEALKELINADYKDEDVIDFAAKVENGIDHWLTFLTNPELEPTNNRAERALREHVVQRKIIGTLRNEKGMRIHETIMTMLATWEQNNLDPCEEMLKDFRNHS</sequence>
<evidence type="ECO:0000313" key="3">
    <source>
        <dbReference type="EMBL" id="KXB06264.1"/>
    </source>
</evidence>
<dbReference type="Proteomes" id="UP000070491">
    <property type="component" value="Unassembled WGS sequence"/>
</dbReference>
<comment type="caution">
    <text evidence="3">The sequence shown here is derived from an EMBL/GenBank/DDBJ whole genome shotgun (WGS) entry which is preliminary data.</text>
</comment>
<accession>A0A133VIL8</accession>
<reference evidence="3 4" key="1">
    <citation type="journal article" date="2016" name="Sci. Rep.">
        <title>Metabolic traits of an uncultured archaeal lineage -MSBL1- from brine pools of the Red Sea.</title>
        <authorList>
            <person name="Mwirichia R."/>
            <person name="Alam I."/>
            <person name="Rashid M."/>
            <person name="Vinu M."/>
            <person name="Ba-Alawi W."/>
            <person name="Anthony Kamau A."/>
            <person name="Kamanda Ngugi D."/>
            <person name="Goker M."/>
            <person name="Klenk H.P."/>
            <person name="Bajic V."/>
            <person name="Stingl U."/>
        </authorList>
    </citation>
    <scope>NUCLEOTIDE SEQUENCE [LARGE SCALE GENOMIC DNA]</scope>
    <source>
        <strain evidence="3">SCGC-AAA382F02</strain>
    </source>
</reference>
<dbReference type="Pfam" id="PF03050">
    <property type="entry name" value="DDE_Tnp_IS66"/>
    <property type="match status" value="1"/>
</dbReference>
<protein>
    <recommendedName>
        <fullName evidence="2">Transposase IS66 central domain-containing protein</fullName>
    </recommendedName>
</protein>
<feature type="domain" description="Transposase IS66 central" evidence="2">
    <location>
        <begin position="180"/>
        <end position="426"/>
    </location>
</feature>
<proteinExistence type="predicted"/>
<dbReference type="PANTHER" id="PTHR33678">
    <property type="entry name" value="BLL1576 PROTEIN"/>
    <property type="match status" value="1"/>
</dbReference>
<feature type="compositionally biased region" description="Polar residues" evidence="1">
    <location>
        <begin position="1"/>
        <end position="16"/>
    </location>
</feature>
<evidence type="ECO:0000256" key="1">
    <source>
        <dbReference type="SAM" id="MobiDB-lite"/>
    </source>
</evidence>
<feature type="region of interest" description="Disordered" evidence="1">
    <location>
        <begin position="1"/>
        <end position="104"/>
    </location>
</feature>
<dbReference type="EMBL" id="LHYG01000008">
    <property type="protein sequence ID" value="KXB06264.1"/>
    <property type="molecule type" value="Genomic_DNA"/>
</dbReference>
<dbReference type="InterPro" id="IPR004291">
    <property type="entry name" value="Transposase_IS66_central"/>
</dbReference>
<feature type="compositionally biased region" description="Basic and acidic residues" evidence="1">
    <location>
        <begin position="19"/>
        <end position="40"/>
    </location>
</feature>
<feature type="compositionally biased region" description="Basic residues" evidence="1">
    <location>
        <begin position="41"/>
        <end position="50"/>
    </location>
</feature>
<name>A0A133VIL8_9EURY</name>
<dbReference type="AlphaFoldDB" id="A0A133VIL8"/>
<evidence type="ECO:0000313" key="4">
    <source>
        <dbReference type="Proteomes" id="UP000070491"/>
    </source>
</evidence>
<evidence type="ECO:0000259" key="2">
    <source>
        <dbReference type="Pfam" id="PF03050"/>
    </source>
</evidence>
<keyword evidence="4" id="KW-1185">Reference proteome</keyword>
<feature type="compositionally biased region" description="Basic and acidic residues" evidence="1">
    <location>
        <begin position="76"/>
        <end position="103"/>
    </location>
</feature>